<organism evidence="2 3">
    <name type="scientific">Microbispora hainanensis</name>
    <dbReference type="NCBI Taxonomy" id="568844"/>
    <lineage>
        <taxon>Bacteria</taxon>
        <taxon>Bacillati</taxon>
        <taxon>Actinomycetota</taxon>
        <taxon>Actinomycetes</taxon>
        <taxon>Streptosporangiales</taxon>
        <taxon>Streptosporangiaceae</taxon>
        <taxon>Microbispora</taxon>
    </lineage>
</organism>
<feature type="region of interest" description="Disordered" evidence="1">
    <location>
        <begin position="235"/>
        <end position="266"/>
    </location>
</feature>
<evidence type="ECO:0000313" key="3">
    <source>
        <dbReference type="Proteomes" id="UP000316541"/>
    </source>
</evidence>
<accession>A0A544YAP8</accession>
<name>A0A544YAP8_9ACTN</name>
<dbReference type="Proteomes" id="UP000316541">
    <property type="component" value="Unassembled WGS sequence"/>
</dbReference>
<evidence type="ECO:0000256" key="1">
    <source>
        <dbReference type="SAM" id="MobiDB-lite"/>
    </source>
</evidence>
<feature type="region of interest" description="Disordered" evidence="1">
    <location>
        <begin position="1"/>
        <end position="166"/>
    </location>
</feature>
<dbReference type="AlphaFoldDB" id="A0A544YAP8"/>
<feature type="compositionally biased region" description="Gly residues" evidence="1">
    <location>
        <begin position="29"/>
        <end position="75"/>
    </location>
</feature>
<dbReference type="EMBL" id="VIRM01000062">
    <property type="protein sequence ID" value="TQS13843.1"/>
    <property type="molecule type" value="Genomic_DNA"/>
</dbReference>
<protein>
    <submittedName>
        <fullName evidence="2">Uncharacterized protein</fullName>
    </submittedName>
</protein>
<sequence length="299" mass="28145">MSSRSSRSSRDDGRGSSRNPTGDRPESGGTDGGPGGVAPGTAGAGGGTGGGTGGDAGDADAGGGGAGDAGAGAAGAGAVPTGADSGMPNDEGGRCPVRSPGSDAGSDGGANAWTGAGTDGGGDGGGDGGANAWTGAGTDGGADDGGNGGRDGGVNTGAVGRADGEGGAGAGLALRPALLRASRSRCLVSGVRSATGGRERICGTVYRMLMGRLHTTHVTMCRSSAVRAAPKSAVSPCSSGKTAAASGARSGQIGLPRARPSSPLTRISTTSWVRAMSLPASFSGSASTYTRSRSGSSWR</sequence>
<proteinExistence type="predicted"/>
<feature type="compositionally biased region" description="Gly residues" evidence="1">
    <location>
        <begin position="117"/>
        <end position="129"/>
    </location>
</feature>
<feature type="compositionally biased region" description="Low complexity" evidence="1">
    <location>
        <begin position="101"/>
        <end position="116"/>
    </location>
</feature>
<reference evidence="2 3" key="1">
    <citation type="submission" date="2019-07" db="EMBL/GenBank/DDBJ databases">
        <title>Microbispora hainanensis DSM 45428.</title>
        <authorList>
            <person name="Thawai C."/>
        </authorList>
    </citation>
    <scope>NUCLEOTIDE SEQUENCE [LARGE SCALE GENOMIC DNA]</scope>
    <source>
        <strain evidence="2 3">DSM 45428</strain>
    </source>
</reference>
<gene>
    <name evidence="2" type="ORF">FLX08_34505</name>
</gene>
<evidence type="ECO:0000313" key="2">
    <source>
        <dbReference type="EMBL" id="TQS13843.1"/>
    </source>
</evidence>
<feature type="compositionally biased region" description="Gly residues" evidence="1">
    <location>
        <begin position="137"/>
        <end position="155"/>
    </location>
</feature>
<comment type="caution">
    <text evidence="2">The sequence shown here is derived from an EMBL/GenBank/DDBJ whole genome shotgun (WGS) entry which is preliminary data.</text>
</comment>
<feature type="compositionally biased region" description="Basic and acidic residues" evidence="1">
    <location>
        <begin position="8"/>
        <end position="26"/>
    </location>
</feature>